<dbReference type="GO" id="GO:0042147">
    <property type="term" value="P:retrograde transport, endosome to Golgi"/>
    <property type="evidence" value="ECO:0007669"/>
    <property type="project" value="InterPro"/>
</dbReference>
<evidence type="ECO:0000259" key="1">
    <source>
        <dbReference type="Pfam" id="PF16854"/>
    </source>
</evidence>
<dbReference type="PANTHER" id="PTHR12820">
    <property type="entry name" value="VACUOLAR SORTING PROTEIN 53"/>
    <property type="match status" value="1"/>
</dbReference>
<evidence type="ECO:0000313" key="2">
    <source>
        <dbReference type="EMBL" id="KAL0322399.1"/>
    </source>
</evidence>
<comment type="caution">
    <text evidence="2">The sequence shown here is derived from an EMBL/GenBank/DDBJ whole genome shotgun (WGS) entry which is preliminary data.</text>
</comment>
<name>A0AAW2LT87_9LAMI</name>
<protein>
    <submittedName>
        <fullName evidence="2">Vacuolar protein sorting-associated protein 53 A</fullName>
    </submittedName>
</protein>
<dbReference type="GO" id="GO:0000938">
    <property type="term" value="C:GARP complex"/>
    <property type="evidence" value="ECO:0007669"/>
    <property type="project" value="InterPro"/>
</dbReference>
<sequence length="143" mass="15572">MFCDLSFLTANEKEFSPACSFIEFQVYGWIKLENGNEATSAAAAYSKFVSREMSKAEALLKVILSPVDSVADTYCALLPEGTPGEFQRILDLKVARAADTLVGEKRASNALSNLENNQKAIPNALTCIIVGEKTHLQPTKIVL</sequence>
<dbReference type="Pfam" id="PF16854">
    <property type="entry name" value="VPS53_C"/>
    <property type="match status" value="1"/>
</dbReference>
<organism evidence="2">
    <name type="scientific">Sesamum calycinum</name>
    <dbReference type="NCBI Taxonomy" id="2727403"/>
    <lineage>
        <taxon>Eukaryota</taxon>
        <taxon>Viridiplantae</taxon>
        <taxon>Streptophyta</taxon>
        <taxon>Embryophyta</taxon>
        <taxon>Tracheophyta</taxon>
        <taxon>Spermatophyta</taxon>
        <taxon>Magnoliopsida</taxon>
        <taxon>eudicotyledons</taxon>
        <taxon>Gunneridae</taxon>
        <taxon>Pentapetalae</taxon>
        <taxon>asterids</taxon>
        <taxon>lamiids</taxon>
        <taxon>Lamiales</taxon>
        <taxon>Pedaliaceae</taxon>
        <taxon>Sesamum</taxon>
    </lineage>
</organism>
<dbReference type="AlphaFoldDB" id="A0AAW2LT87"/>
<gene>
    <name evidence="2" type="ORF">Scaly_2536300</name>
</gene>
<dbReference type="EMBL" id="JACGWM010000016">
    <property type="protein sequence ID" value="KAL0322399.1"/>
    <property type="molecule type" value="Genomic_DNA"/>
</dbReference>
<reference evidence="2" key="2">
    <citation type="journal article" date="2024" name="Plant">
        <title>Genomic evolution and insights into agronomic trait innovations of Sesamum species.</title>
        <authorList>
            <person name="Miao H."/>
            <person name="Wang L."/>
            <person name="Qu L."/>
            <person name="Liu H."/>
            <person name="Sun Y."/>
            <person name="Le M."/>
            <person name="Wang Q."/>
            <person name="Wei S."/>
            <person name="Zheng Y."/>
            <person name="Lin W."/>
            <person name="Duan Y."/>
            <person name="Cao H."/>
            <person name="Xiong S."/>
            <person name="Wang X."/>
            <person name="Wei L."/>
            <person name="Li C."/>
            <person name="Ma Q."/>
            <person name="Ju M."/>
            <person name="Zhao R."/>
            <person name="Li G."/>
            <person name="Mu C."/>
            <person name="Tian Q."/>
            <person name="Mei H."/>
            <person name="Zhang T."/>
            <person name="Gao T."/>
            <person name="Zhang H."/>
        </authorList>
    </citation>
    <scope>NUCLEOTIDE SEQUENCE</scope>
    <source>
        <strain evidence="2">KEN8</strain>
    </source>
</reference>
<dbReference type="InterPro" id="IPR039766">
    <property type="entry name" value="Vps53"/>
</dbReference>
<reference evidence="2" key="1">
    <citation type="submission" date="2020-06" db="EMBL/GenBank/DDBJ databases">
        <authorList>
            <person name="Li T."/>
            <person name="Hu X."/>
            <person name="Zhang T."/>
            <person name="Song X."/>
            <person name="Zhang H."/>
            <person name="Dai N."/>
            <person name="Sheng W."/>
            <person name="Hou X."/>
            <person name="Wei L."/>
        </authorList>
    </citation>
    <scope>NUCLEOTIDE SEQUENCE</scope>
    <source>
        <strain evidence="2">KEN8</strain>
        <tissue evidence="2">Leaf</tissue>
    </source>
</reference>
<dbReference type="InterPro" id="IPR031745">
    <property type="entry name" value="Vps53_C"/>
</dbReference>
<feature type="domain" description="Vps53 C-terminal" evidence="1">
    <location>
        <begin position="35"/>
        <end position="93"/>
    </location>
</feature>
<accession>A0AAW2LT87</accession>
<dbReference type="GO" id="GO:0005829">
    <property type="term" value="C:cytosol"/>
    <property type="evidence" value="ECO:0007669"/>
    <property type="project" value="GOC"/>
</dbReference>
<proteinExistence type="predicted"/>
<dbReference type="PANTHER" id="PTHR12820:SF0">
    <property type="entry name" value="VACUOLAR PROTEIN SORTING-ASSOCIATED PROTEIN 53 HOMOLOG"/>
    <property type="match status" value="1"/>
</dbReference>